<dbReference type="RefSeq" id="XP_012572729.1">
    <property type="nucleotide sequence ID" value="XM_012717275.2"/>
</dbReference>
<organism evidence="1 4">
    <name type="scientific">Cicer arietinum</name>
    <name type="common">Chickpea</name>
    <name type="synonym">Garbanzo</name>
    <dbReference type="NCBI Taxonomy" id="3827"/>
    <lineage>
        <taxon>Eukaryota</taxon>
        <taxon>Viridiplantae</taxon>
        <taxon>Streptophyta</taxon>
        <taxon>Embryophyta</taxon>
        <taxon>Tracheophyta</taxon>
        <taxon>Spermatophyta</taxon>
        <taxon>Magnoliopsida</taxon>
        <taxon>eudicotyledons</taxon>
        <taxon>Gunneridae</taxon>
        <taxon>Pentapetalae</taxon>
        <taxon>rosids</taxon>
        <taxon>fabids</taxon>
        <taxon>Fabales</taxon>
        <taxon>Fabaceae</taxon>
        <taxon>Papilionoideae</taxon>
        <taxon>50 kb inversion clade</taxon>
        <taxon>NPAAA clade</taxon>
        <taxon>Hologalegina</taxon>
        <taxon>IRL clade</taxon>
        <taxon>Cicereae</taxon>
        <taxon>Cicer</taxon>
    </lineage>
</organism>
<evidence type="ECO:0000313" key="1">
    <source>
        <dbReference type="Proteomes" id="UP000087171"/>
    </source>
</evidence>
<protein>
    <submittedName>
        <fullName evidence="2 3">Uncharacterized protein LOC105852315 isoform X1</fullName>
    </submittedName>
</protein>
<sequence>MLVMKLDATLLTPKPFSFIINSNGNEVSSKTPTKNLPEFLVLPSRISLSTPKNPLTIFATSRLSHLPVSTPPLCDSVFSSRRNSFIVRRCRLFATMFLHLTATPSSIVAAYSYDFQPDYNCFRYPLKAVKVMHLVALRNESSVVRSDAYPNHLISHKVTLLWTNLIPFSDTNLQETTF</sequence>
<dbReference type="RefSeq" id="XP_012572728.1">
    <property type="nucleotide sequence ID" value="XM_012717274.2"/>
</dbReference>
<evidence type="ECO:0000313" key="4">
    <source>
        <dbReference type="RefSeq" id="XP_012572730.1"/>
    </source>
</evidence>
<evidence type="ECO:0000313" key="3">
    <source>
        <dbReference type="RefSeq" id="XP_012572729.1"/>
    </source>
</evidence>
<accession>A0A1S3EA78</accession>
<name>A0A1S3EA78_CICAR</name>
<dbReference type="RefSeq" id="XP_012572730.1">
    <property type="nucleotide sequence ID" value="XM_012717276.2"/>
</dbReference>
<dbReference type="KEGG" id="cam:105852315"/>
<dbReference type="GeneID" id="105852315"/>
<evidence type="ECO:0000313" key="2">
    <source>
        <dbReference type="RefSeq" id="XP_012572728.1"/>
    </source>
</evidence>
<proteinExistence type="predicted"/>
<gene>
    <name evidence="2 3 4" type="primary">LOC105852315</name>
</gene>
<keyword evidence="1" id="KW-1185">Reference proteome</keyword>
<reference evidence="1" key="1">
    <citation type="journal article" date="2013" name="Nat. Biotechnol.">
        <title>Draft genome sequence of chickpea (Cicer arietinum) provides a resource for trait improvement.</title>
        <authorList>
            <person name="Varshney R.K."/>
            <person name="Song C."/>
            <person name="Saxena R.K."/>
            <person name="Azam S."/>
            <person name="Yu S."/>
            <person name="Sharpe A.G."/>
            <person name="Cannon S."/>
            <person name="Baek J."/>
            <person name="Rosen B.D."/>
            <person name="Tar'an B."/>
            <person name="Millan T."/>
            <person name="Zhang X."/>
            <person name="Ramsay L.D."/>
            <person name="Iwata A."/>
            <person name="Wang Y."/>
            <person name="Nelson W."/>
            <person name="Farmer A.D."/>
            <person name="Gaur P.M."/>
            <person name="Soderlund C."/>
            <person name="Penmetsa R.V."/>
            <person name="Xu C."/>
            <person name="Bharti A.K."/>
            <person name="He W."/>
            <person name="Winter P."/>
            <person name="Zhao S."/>
            <person name="Hane J.K."/>
            <person name="Carrasquilla-Garcia N."/>
            <person name="Condie J.A."/>
            <person name="Upadhyaya H.D."/>
            <person name="Luo M.C."/>
            <person name="Thudi M."/>
            <person name="Gowda C.L."/>
            <person name="Singh N.P."/>
            <person name="Lichtenzveig J."/>
            <person name="Gali K.K."/>
            <person name="Rubio J."/>
            <person name="Nadarajan N."/>
            <person name="Dolezel J."/>
            <person name="Bansal K.C."/>
            <person name="Xu X."/>
            <person name="Edwards D."/>
            <person name="Zhang G."/>
            <person name="Kahl G."/>
            <person name="Gil J."/>
            <person name="Singh K.B."/>
            <person name="Datta S.K."/>
            <person name="Jackson S.A."/>
            <person name="Wang J."/>
            <person name="Cook D.R."/>
        </authorList>
    </citation>
    <scope>NUCLEOTIDE SEQUENCE [LARGE SCALE GENOMIC DNA]</scope>
    <source>
        <strain evidence="1">cv. CDC Frontier</strain>
    </source>
</reference>
<dbReference type="AlphaFoldDB" id="A0A1S3EA78"/>
<reference evidence="2 3" key="2">
    <citation type="submission" date="2025-04" db="UniProtKB">
        <authorList>
            <consortium name="RefSeq"/>
        </authorList>
    </citation>
    <scope>IDENTIFICATION</scope>
    <source>
        <tissue evidence="2 3">Etiolated seedlings</tissue>
    </source>
</reference>
<dbReference type="Proteomes" id="UP000087171">
    <property type="component" value="Chromosome Ca6"/>
</dbReference>